<dbReference type="Gene3D" id="3.90.850.10">
    <property type="entry name" value="Fumarylacetoacetase-like, C-terminal domain"/>
    <property type="match status" value="1"/>
</dbReference>
<dbReference type="RefSeq" id="WP_076533059.1">
    <property type="nucleotide sequence ID" value="NZ_BMEH01000007.1"/>
</dbReference>
<dbReference type="SUPFAM" id="SSF56529">
    <property type="entry name" value="FAH"/>
    <property type="match status" value="1"/>
</dbReference>
<dbReference type="GO" id="GO:0018773">
    <property type="term" value="F:acetylpyruvate hydrolase activity"/>
    <property type="evidence" value="ECO:0007669"/>
    <property type="project" value="TreeGrafter"/>
</dbReference>
<proteinExistence type="predicted"/>
<keyword evidence="3" id="KW-0378">Hydrolase</keyword>
<organism evidence="3 4">
    <name type="scientific">Gemmobacter megaterium</name>
    <dbReference type="NCBI Taxonomy" id="1086013"/>
    <lineage>
        <taxon>Bacteria</taxon>
        <taxon>Pseudomonadati</taxon>
        <taxon>Pseudomonadota</taxon>
        <taxon>Alphaproteobacteria</taxon>
        <taxon>Rhodobacterales</taxon>
        <taxon>Paracoccaceae</taxon>
        <taxon>Gemmobacter</taxon>
    </lineage>
</organism>
<evidence type="ECO:0000256" key="1">
    <source>
        <dbReference type="ARBA" id="ARBA00022723"/>
    </source>
</evidence>
<dbReference type="EMBL" id="FTOT01000007">
    <property type="protein sequence ID" value="SIT17218.1"/>
    <property type="molecule type" value="Genomic_DNA"/>
</dbReference>
<dbReference type="GO" id="GO:0046872">
    <property type="term" value="F:metal ion binding"/>
    <property type="evidence" value="ECO:0007669"/>
    <property type="project" value="UniProtKB-KW"/>
</dbReference>
<dbReference type="OrthoDB" id="5197601at2"/>
<dbReference type="Proteomes" id="UP000186141">
    <property type="component" value="Unassembled WGS sequence"/>
</dbReference>
<evidence type="ECO:0000259" key="2">
    <source>
        <dbReference type="Pfam" id="PF01557"/>
    </source>
</evidence>
<dbReference type="PANTHER" id="PTHR11820:SF90">
    <property type="entry name" value="FLUTATHIONE S-TRANSFERASE"/>
    <property type="match status" value="1"/>
</dbReference>
<evidence type="ECO:0000313" key="3">
    <source>
        <dbReference type="EMBL" id="SIT17218.1"/>
    </source>
</evidence>
<dbReference type="InterPro" id="IPR011234">
    <property type="entry name" value="Fumarylacetoacetase-like_C"/>
</dbReference>
<dbReference type="Pfam" id="PF01557">
    <property type="entry name" value="FAA_hydrolase"/>
    <property type="match status" value="1"/>
</dbReference>
<gene>
    <name evidence="3" type="ORF">SAMN05421774_10726</name>
</gene>
<dbReference type="InterPro" id="IPR036663">
    <property type="entry name" value="Fumarylacetoacetase_C_sf"/>
</dbReference>
<keyword evidence="4" id="KW-1185">Reference proteome</keyword>
<dbReference type="AlphaFoldDB" id="A0A1N7Q2Z2"/>
<name>A0A1N7Q2Z2_9RHOB</name>
<sequence length="227" mass="24076">MEYVFPPAPVPSLPVQGSDARFPVRRIFCVGRNYAEHAKEMGADTREPPFFFTKPADALVADGAVLDWPLATSDLHHEAELVVAIGKSGRDLTPDAAAALVWGYAPGIDLTRRDMQSEAKAMRRPWDMSKGFDESAPCGTLVPVAVSGAMVSGRITCTVSGEIRQDGDVADMIWDVPHIVSHLSGLVELAQGDLIFTGTPAGVGPVLPGESCRVEIAGLGAVEVRIG</sequence>
<accession>A0A1N7Q2Z2</accession>
<dbReference type="STRING" id="1086013.SAMN05421774_10726"/>
<keyword evidence="3" id="KW-0670">Pyruvate</keyword>
<evidence type="ECO:0000313" key="4">
    <source>
        <dbReference type="Proteomes" id="UP000186141"/>
    </source>
</evidence>
<feature type="domain" description="Fumarylacetoacetase-like C-terminal" evidence="2">
    <location>
        <begin position="27"/>
        <end position="226"/>
    </location>
</feature>
<dbReference type="PANTHER" id="PTHR11820">
    <property type="entry name" value="ACYLPYRUVASE"/>
    <property type="match status" value="1"/>
</dbReference>
<keyword evidence="1" id="KW-0479">Metal-binding</keyword>
<reference evidence="3 4" key="1">
    <citation type="submission" date="2017-01" db="EMBL/GenBank/DDBJ databases">
        <authorList>
            <person name="Mah S.A."/>
            <person name="Swanson W.J."/>
            <person name="Moy G.W."/>
            <person name="Vacquier V.D."/>
        </authorList>
    </citation>
    <scope>NUCLEOTIDE SEQUENCE [LARGE SCALE GENOMIC DNA]</scope>
    <source>
        <strain evidence="3 4">DSM 26375</strain>
    </source>
</reference>
<protein>
    <submittedName>
        <fullName evidence="3">Fumarylpyruvate hydrolase</fullName>
    </submittedName>
</protein>